<dbReference type="GO" id="GO:0015171">
    <property type="term" value="F:amino acid transmembrane transporter activity"/>
    <property type="evidence" value="ECO:0007669"/>
    <property type="project" value="TreeGrafter"/>
</dbReference>
<gene>
    <name evidence="7" type="ORF">I2H38_07145</name>
</gene>
<dbReference type="Pfam" id="PF01810">
    <property type="entry name" value="LysE"/>
    <property type="match status" value="1"/>
</dbReference>
<keyword evidence="3 6" id="KW-0812">Transmembrane</keyword>
<keyword evidence="4 6" id="KW-1133">Transmembrane helix</keyword>
<dbReference type="PANTHER" id="PTHR30086:SF20">
    <property type="entry name" value="ARGININE EXPORTER PROTEIN ARGO-RELATED"/>
    <property type="match status" value="1"/>
</dbReference>
<feature type="transmembrane region" description="Helical" evidence="6">
    <location>
        <begin position="38"/>
        <end position="63"/>
    </location>
</feature>
<evidence type="ECO:0000256" key="2">
    <source>
        <dbReference type="ARBA" id="ARBA00022475"/>
    </source>
</evidence>
<feature type="transmembrane region" description="Helical" evidence="6">
    <location>
        <begin position="6"/>
        <end position="26"/>
    </location>
</feature>
<feature type="transmembrane region" description="Helical" evidence="6">
    <location>
        <begin position="107"/>
        <end position="131"/>
    </location>
</feature>
<sequence length="206" mass="21062">MTQYTVFLLAFAASAAAPGPEIAGLLARALSNGMFASLPLALGIILGKLVMLTAAVVGLSALIEVLGPMFVALKFGGAAYLIWLGIKKWKNAGRVLAATEATKPLNFATEIGLGLAMTLSNPIAIVFYMALLPGVIDVSGITLASYAILCAIITAVMIAIALGYGLVAEIARKLFSSSMSKARIDRSAGAMMVGAGILIAGRSATT</sequence>
<dbReference type="Proteomes" id="UP000599312">
    <property type="component" value="Unassembled WGS sequence"/>
</dbReference>
<evidence type="ECO:0000313" key="8">
    <source>
        <dbReference type="Proteomes" id="UP000599312"/>
    </source>
</evidence>
<dbReference type="PANTHER" id="PTHR30086">
    <property type="entry name" value="ARGININE EXPORTER PROTEIN ARGO"/>
    <property type="match status" value="1"/>
</dbReference>
<organism evidence="7 8">
    <name type="scientific">Microvirga alba</name>
    <dbReference type="NCBI Taxonomy" id="2791025"/>
    <lineage>
        <taxon>Bacteria</taxon>
        <taxon>Pseudomonadati</taxon>
        <taxon>Pseudomonadota</taxon>
        <taxon>Alphaproteobacteria</taxon>
        <taxon>Hyphomicrobiales</taxon>
        <taxon>Methylobacteriaceae</taxon>
        <taxon>Microvirga</taxon>
    </lineage>
</organism>
<dbReference type="RefSeq" id="WP_196271123.1">
    <property type="nucleotide sequence ID" value="NZ_JADQDO010000002.1"/>
</dbReference>
<keyword evidence="8" id="KW-1185">Reference proteome</keyword>
<accession>A0A931BST7</accession>
<dbReference type="AlphaFoldDB" id="A0A931BST7"/>
<comment type="subcellular location">
    <subcellularLocation>
        <location evidence="1">Cell membrane</location>
        <topology evidence="1">Multi-pass membrane protein</topology>
    </subcellularLocation>
</comment>
<evidence type="ECO:0000313" key="7">
    <source>
        <dbReference type="EMBL" id="MBF9233155.1"/>
    </source>
</evidence>
<dbReference type="InterPro" id="IPR001123">
    <property type="entry name" value="LeuE-type"/>
</dbReference>
<protein>
    <submittedName>
        <fullName evidence="7">LysE family translocator</fullName>
    </submittedName>
</protein>
<feature type="transmembrane region" description="Helical" evidence="6">
    <location>
        <begin position="69"/>
        <end position="86"/>
    </location>
</feature>
<keyword evidence="2" id="KW-1003">Cell membrane</keyword>
<dbReference type="GO" id="GO:0005886">
    <property type="term" value="C:plasma membrane"/>
    <property type="evidence" value="ECO:0007669"/>
    <property type="project" value="UniProtKB-SubCell"/>
</dbReference>
<reference evidence="7" key="1">
    <citation type="submission" date="2020-11" db="EMBL/GenBank/DDBJ databases">
        <authorList>
            <person name="Kim M.K."/>
        </authorList>
    </citation>
    <scope>NUCLEOTIDE SEQUENCE</scope>
    <source>
        <strain evidence="7">BT350</strain>
    </source>
</reference>
<evidence type="ECO:0000256" key="4">
    <source>
        <dbReference type="ARBA" id="ARBA00022989"/>
    </source>
</evidence>
<evidence type="ECO:0000256" key="3">
    <source>
        <dbReference type="ARBA" id="ARBA00022692"/>
    </source>
</evidence>
<dbReference type="EMBL" id="JADQDO010000002">
    <property type="protein sequence ID" value="MBF9233155.1"/>
    <property type="molecule type" value="Genomic_DNA"/>
</dbReference>
<feature type="transmembrane region" description="Helical" evidence="6">
    <location>
        <begin position="188"/>
        <end position="205"/>
    </location>
</feature>
<evidence type="ECO:0000256" key="5">
    <source>
        <dbReference type="ARBA" id="ARBA00023136"/>
    </source>
</evidence>
<comment type="caution">
    <text evidence="7">The sequence shown here is derived from an EMBL/GenBank/DDBJ whole genome shotgun (WGS) entry which is preliminary data.</text>
</comment>
<evidence type="ECO:0000256" key="6">
    <source>
        <dbReference type="SAM" id="Phobius"/>
    </source>
</evidence>
<proteinExistence type="predicted"/>
<keyword evidence="5 6" id="KW-0472">Membrane</keyword>
<evidence type="ECO:0000256" key="1">
    <source>
        <dbReference type="ARBA" id="ARBA00004651"/>
    </source>
</evidence>
<feature type="transmembrane region" description="Helical" evidence="6">
    <location>
        <begin position="143"/>
        <end position="167"/>
    </location>
</feature>
<name>A0A931BST7_9HYPH</name>